<accession>A0A8A1M2B8</accession>
<dbReference type="EMBL" id="CP069109">
    <property type="protein sequence ID" value="QSS58814.1"/>
    <property type="molecule type" value="Genomic_DNA"/>
</dbReference>
<organism evidence="1 2">
    <name type="scientific">Ajellomyces capsulatus</name>
    <name type="common">Darling's disease fungus</name>
    <name type="synonym">Histoplasma capsulatum</name>
    <dbReference type="NCBI Taxonomy" id="5037"/>
    <lineage>
        <taxon>Eukaryota</taxon>
        <taxon>Fungi</taxon>
        <taxon>Dikarya</taxon>
        <taxon>Ascomycota</taxon>
        <taxon>Pezizomycotina</taxon>
        <taxon>Eurotiomycetes</taxon>
        <taxon>Eurotiomycetidae</taxon>
        <taxon>Onygenales</taxon>
        <taxon>Ajellomycetaceae</taxon>
        <taxon>Histoplasma</taxon>
    </lineage>
</organism>
<proteinExistence type="predicted"/>
<dbReference type="AlphaFoldDB" id="A0A8A1M2B8"/>
<evidence type="ECO:0000313" key="2">
    <source>
        <dbReference type="Proteomes" id="UP000663671"/>
    </source>
</evidence>
<gene>
    <name evidence="1" type="ORF">I7I51_08243</name>
</gene>
<protein>
    <submittedName>
        <fullName evidence="1">Uncharacterized protein</fullName>
    </submittedName>
</protein>
<dbReference type="Proteomes" id="UP000663671">
    <property type="component" value="Chromosome 2"/>
</dbReference>
<name>A0A8A1M2B8_AJECA</name>
<dbReference type="OrthoDB" id="5291055at2759"/>
<evidence type="ECO:0000313" key="1">
    <source>
        <dbReference type="EMBL" id="QSS58814.1"/>
    </source>
</evidence>
<sequence>MRDSALLMNSNYDKMICWDILYLLNTSHGTIESRRGIASTSVDDISMWIEVAILSFVRATLKLGDLSTLGKIQPTALSRYLCSSGVLELQNSITYADMLNADSKEAFHEPLSSTPGILKSSIYYSIKSIEFLCQDLKLVSGVSIKEREQSRIKEELQGQDMVVKHVIIFLSV</sequence>
<reference evidence="1" key="1">
    <citation type="submission" date="2021-01" db="EMBL/GenBank/DDBJ databases">
        <title>Chromosome-level genome assembly of a human fungal pathogen reveals clustering of transcriptionally co-regulated genes.</title>
        <authorList>
            <person name="Voorhies M."/>
            <person name="Cohen S."/>
            <person name="Shea T.P."/>
            <person name="Petrus S."/>
            <person name="Munoz J.F."/>
            <person name="Poplawski S."/>
            <person name="Goldman W.E."/>
            <person name="Michael T."/>
            <person name="Cuomo C.A."/>
            <person name="Sil A."/>
            <person name="Beyhan S."/>
        </authorList>
    </citation>
    <scope>NUCLEOTIDE SEQUENCE</scope>
    <source>
        <strain evidence="1">WU24</strain>
    </source>
</reference>
<dbReference type="VEuPathDB" id="FungiDB:I7I51_08243"/>